<feature type="domain" description="VTT" evidence="7">
    <location>
        <begin position="30"/>
        <end position="159"/>
    </location>
</feature>
<dbReference type="AlphaFoldDB" id="A0A562ZX65"/>
<evidence type="ECO:0000256" key="3">
    <source>
        <dbReference type="ARBA" id="ARBA00022692"/>
    </source>
</evidence>
<evidence type="ECO:0000256" key="6">
    <source>
        <dbReference type="SAM" id="Phobius"/>
    </source>
</evidence>
<proteinExistence type="predicted"/>
<feature type="transmembrane region" description="Helical" evidence="6">
    <location>
        <begin position="172"/>
        <end position="190"/>
    </location>
</feature>
<dbReference type="GO" id="GO:0005886">
    <property type="term" value="C:plasma membrane"/>
    <property type="evidence" value="ECO:0007669"/>
    <property type="project" value="UniProtKB-SubCell"/>
</dbReference>
<feature type="transmembrane region" description="Helical" evidence="6">
    <location>
        <begin position="51"/>
        <end position="71"/>
    </location>
</feature>
<dbReference type="PANTHER" id="PTHR42709">
    <property type="entry name" value="ALKALINE PHOSPHATASE LIKE PROTEIN"/>
    <property type="match status" value="1"/>
</dbReference>
<evidence type="ECO:0000256" key="2">
    <source>
        <dbReference type="ARBA" id="ARBA00022475"/>
    </source>
</evidence>
<dbReference type="PANTHER" id="PTHR42709:SF6">
    <property type="entry name" value="UNDECAPRENYL PHOSPHATE TRANSPORTER A"/>
    <property type="match status" value="1"/>
</dbReference>
<dbReference type="InterPro" id="IPR051311">
    <property type="entry name" value="DedA_domain"/>
</dbReference>
<gene>
    <name evidence="8" type="ORF">FN976_01560</name>
</gene>
<accession>A0A562ZX65</accession>
<organism evidence="8 9">
    <name type="scientific">Caenimonas sedimenti</name>
    <dbReference type="NCBI Taxonomy" id="2596921"/>
    <lineage>
        <taxon>Bacteria</taxon>
        <taxon>Pseudomonadati</taxon>
        <taxon>Pseudomonadota</taxon>
        <taxon>Betaproteobacteria</taxon>
        <taxon>Burkholderiales</taxon>
        <taxon>Comamonadaceae</taxon>
        <taxon>Caenimonas</taxon>
    </lineage>
</organism>
<keyword evidence="5 6" id="KW-0472">Membrane</keyword>
<dbReference type="Proteomes" id="UP000318199">
    <property type="component" value="Unassembled WGS sequence"/>
</dbReference>
<keyword evidence="9" id="KW-1185">Reference proteome</keyword>
<protein>
    <submittedName>
        <fullName evidence="8">DedA family protein</fullName>
    </submittedName>
</protein>
<evidence type="ECO:0000313" key="8">
    <source>
        <dbReference type="EMBL" id="TWO72957.1"/>
    </source>
</evidence>
<feature type="transmembrane region" description="Helical" evidence="6">
    <location>
        <begin position="12"/>
        <end position="31"/>
    </location>
</feature>
<dbReference type="InterPro" id="IPR032816">
    <property type="entry name" value="VTT_dom"/>
</dbReference>
<dbReference type="RefSeq" id="WP_145890298.1">
    <property type="nucleotide sequence ID" value="NZ_VOBQ01000002.1"/>
</dbReference>
<keyword evidence="4 6" id="KW-1133">Transmembrane helix</keyword>
<dbReference type="Pfam" id="PF09335">
    <property type="entry name" value="VTT_dom"/>
    <property type="match status" value="1"/>
</dbReference>
<comment type="caution">
    <text evidence="8">The sequence shown here is derived from an EMBL/GenBank/DDBJ whole genome shotgun (WGS) entry which is preliminary data.</text>
</comment>
<evidence type="ECO:0000259" key="7">
    <source>
        <dbReference type="Pfam" id="PF09335"/>
    </source>
</evidence>
<reference evidence="8 9" key="1">
    <citation type="submission" date="2019-07" db="EMBL/GenBank/DDBJ databases">
        <title>Caenimonas sedimenti sp. nov., isolated from activated sludge.</title>
        <authorList>
            <person name="Xu J."/>
        </authorList>
    </citation>
    <scope>NUCLEOTIDE SEQUENCE [LARGE SCALE GENOMIC DNA]</scope>
    <source>
        <strain evidence="8 9">HX-9-20</strain>
    </source>
</reference>
<evidence type="ECO:0000313" key="9">
    <source>
        <dbReference type="Proteomes" id="UP000318199"/>
    </source>
</evidence>
<dbReference type="OrthoDB" id="9813426at2"/>
<evidence type="ECO:0000256" key="1">
    <source>
        <dbReference type="ARBA" id="ARBA00004651"/>
    </source>
</evidence>
<keyword evidence="3 6" id="KW-0812">Transmembrane</keyword>
<dbReference type="EMBL" id="VOBQ01000002">
    <property type="protein sequence ID" value="TWO72957.1"/>
    <property type="molecule type" value="Genomic_DNA"/>
</dbReference>
<sequence length="198" mass="21568">MTEWIVGFIEEYGYAAVALLMLAENVFPPVPSELIMPFAGFAASGGELNPWLVAIAGTAGSVAGALFWYAIGRWVGQERFTGFVERHGRWLTLSVADVTKAQKWFDAHGHAAVFFGRLLPAVRTLISVPAGIGGMSMGRFLLWSAAGSLVWSGALTYVGFQLGNRYEAAAGLIDWISKGILSGIVVWYLWRVVRGRRQ</sequence>
<name>A0A562ZX65_9BURK</name>
<keyword evidence="2" id="KW-1003">Cell membrane</keyword>
<comment type="subcellular location">
    <subcellularLocation>
        <location evidence="1">Cell membrane</location>
        <topology evidence="1">Multi-pass membrane protein</topology>
    </subcellularLocation>
</comment>
<evidence type="ECO:0000256" key="5">
    <source>
        <dbReference type="ARBA" id="ARBA00023136"/>
    </source>
</evidence>
<feature type="transmembrane region" description="Helical" evidence="6">
    <location>
        <begin position="140"/>
        <end position="160"/>
    </location>
</feature>
<evidence type="ECO:0000256" key="4">
    <source>
        <dbReference type="ARBA" id="ARBA00022989"/>
    </source>
</evidence>